<name>A0A9D4UJX1_ADICA</name>
<accession>A0A9D4UJX1</accession>
<dbReference type="EMBL" id="JABFUD020000015">
    <property type="protein sequence ID" value="KAI5069246.1"/>
    <property type="molecule type" value="Genomic_DNA"/>
</dbReference>
<protein>
    <submittedName>
        <fullName evidence="1">Uncharacterized protein</fullName>
    </submittedName>
</protein>
<reference evidence="1" key="1">
    <citation type="submission" date="2021-01" db="EMBL/GenBank/DDBJ databases">
        <title>Adiantum capillus-veneris genome.</title>
        <authorList>
            <person name="Fang Y."/>
            <person name="Liao Q."/>
        </authorList>
    </citation>
    <scope>NUCLEOTIDE SEQUENCE</scope>
    <source>
        <strain evidence="1">H3</strain>
        <tissue evidence="1">Leaf</tissue>
    </source>
</reference>
<evidence type="ECO:0000313" key="2">
    <source>
        <dbReference type="Proteomes" id="UP000886520"/>
    </source>
</evidence>
<dbReference type="AlphaFoldDB" id="A0A9D4UJX1"/>
<organism evidence="1 2">
    <name type="scientific">Adiantum capillus-veneris</name>
    <name type="common">Maidenhair fern</name>
    <dbReference type="NCBI Taxonomy" id="13818"/>
    <lineage>
        <taxon>Eukaryota</taxon>
        <taxon>Viridiplantae</taxon>
        <taxon>Streptophyta</taxon>
        <taxon>Embryophyta</taxon>
        <taxon>Tracheophyta</taxon>
        <taxon>Polypodiopsida</taxon>
        <taxon>Polypodiidae</taxon>
        <taxon>Polypodiales</taxon>
        <taxon>Pteridineae</taxon>
        <taxon>Pteridaceae</taxon>
        <taxon>Vittarioideae</taxon>
        <taxon>Adiantum</taxon>
    </lineage>
</organism>
<comment type="caution">
    <text evidence="1">The sequence shown here is derived from an EMBL/GenBank/DDBJ whole genome shotgun (WGS) entry which is preliminary data.</text>
</comment>
<proteinExistence type="predicted"/>
<gene>
    <name evidence="1" type="ORF">GOP47_0015547</name>
</gene>
<keyword evidence="2" id="KW-1185">Reference proteome</keyword>
<sequence>MVQKKREEVGNEGQLPFAAPPRASLSLLSPAQPLDRTLLRGEYLPMVVSIRLRRLKYIINRWEYDSPIMTPNLSKDSPPSSPKTPLLSGDVKPLNGFSCLKLGYPFKGSLKRLPPQRPYVSPSSEEECLITVDYNDVAELDSNRTEKRSIKWLDNFGKELIQVKEFEASDCEDSDEEEHLFASCTCAIQ</sequence>
<dbReference type="Proteomes" id="UP000886520">
    <property type="component" value="Chromosome 15"/>
</dbReference>
<evidence type="ECO:0000313" key="1">
    <source>
        <dbReference type="EMBL" id="KAI5069246.1"/>
    </source>
</evidence>